<dbReference type="AlphaFoldDB" id="C0P0B6"/>
<dbReference type="RefSeq" id="XP_045283413.1">
    <property type="nucleotide sequence ID" value="XM_045435884.1"/>
</dbReference>
<evidence type="ECO:0000313" key="2">
    <source>
        <dbReference type="EMBL" id="EEH02932.1"/>
    </source>
</evidence>
<name>C0P0B6_AJECG</name>
<keyword evidence="3" id="KW-1185">Reference proteome</keyword>
<feature type="region of interest" description="Disordered" evidence="1">
    <location>
        <begin position="1"/>
        <end position="97"/>
    </location>
</feature>
<gene>
    <name evidence="2" type="ORF">HCBG_08835</name>
</gene>
<dbReference type="InParanoid" id="C0P0B6"/>
<reference evidence="2" key="1">
    <citation type="submission" date="2009-02" db="EMBL/GenBank/DDBJ databases">
        <title>The Genome Sequence of Ajellomyces capsulatus strain G186AR.</title>
        <authorList>
            <consortium name="The Broad Institute Genome Sequencing Platform"/>
            <person name="Champion M."/>
            <person name="Cuomo C."/>
            <person name="Ma L.-J."/>
            <person name="Henn M.R."/>
            <person name="Sil A."/>
            <person name="Goldman B."/>
            <person name="Young S.K."/>
            <person name="Kodira C.D."/>
            <person name="Zeng Q."/>
            <person name="Koehrsen M."/>
            <person name="Alvarado L."/>
            <person name="Berlin A."/>
            <person name="Borenstein D."/>
            <person name="Chen Z."/>
            <person name="Engels R."/>
            <person name="Freedman E."/>
            <person name="Gellesch M."/>
            <person name="Goldberg J."/>
            <person name="Griggs A."/>
            <person name="Gujja S."/>
            <person name="Heiman D."/>
            <person name="Hepburn T."/>
            <person name="Howarth C."/>
            <person name="Jen D."/>
            <person name="Larson L."/>
            <person name="Lewis B."/>
            <person name="Mehta T."/>
            <person name="Park D."/>
            <person name="Pearson M."/>
            <person name="Roberts A."/>
            <person name="Saif S."/>
            <person name="Shea T."/>
            <person name="Shenoy N."/>
            <person name="Sisk P."/>
            <person name="Stolte C."/>
            <person name="Sykes S."/>
            <person name="Walk T."/>
            <person name="White J."/>
            <person name="Yandava C."/>
            <person name="Klein B."/>
            <person name="McEwen J.G."/>
            <person name="Puccia R."/>
            <person name="Goldman G.H."/>
            <person name="Felipe M.S."/>
            <person name="Nino-Vega G."/>
            <person name="San-Blas G."/>
            <person name="Taylor J."/>
            <person name="Mendoza L."/>
            <person name="Galagan J."/>
            <person name="Nusbaum C."/>
            <person name="Birren B."/>
        </authorList>
    </citation>
    <scope>NUCLEOTIDE SEQUENCE</scope>
    <source>
        <strain evidence="2">G186AR</strain>
    </source>
</reference>
<dbReference type="Proteomes" id="UP000001631">
    <property type="component" value="Unassembled WGS sequence"/>
</dbReference>
<evidence type="ECO:0000313" key="3">
    <source>
        <dbReference type="Proteomes" id="UP000001631"/>
    </source>
</evidence>
<dbReference type="GeneID" id="69041851"/>
<proteinExistence type="predicted"/>
<feature type="region of interest" description="Disordered" evidence="1">
    <location>
        <begin position="178"/>
        <end position="203"/>
    </location>
</feature>
<dbReference type="HOGENOM" id="CLU_1282911_0_0_1"/>
<organism evidence="2 3">
    <name type="scientific">Ajellomyces capsulatus (strain G186AR / H82 / ATCC MYA-2454 / RMSCC 2432)</name>
    <name type="common">Darling's disease fungus</name>
    <name type="synonym">Histoplasma capsulatum</name>
    <dbReference type="NCBI Taxonomy" id="447093"/>
    <lineage>
        <taxon>Eukaryota</taxon>
        <taxon>Fungi</taxon>
        <taxon>Dikarya</taxon>
        <taxon>Ascomycota</taxon>
        <taxon>Pezizomycotina</taxon>
        <taxon>Eurotiomycetes</taxon>
        <taxon>Eurotiomycetidae</taxon>
        <taxon>Onygenales</taxon>
        <taxon>Ajellomycetaceae</taxon>
        <taxon>Histoplasma</taxon>
    </lineage>
</organism>
<evidence type="ECO:0000256" key="1">
    <source>
        <dbReference type="SAM" id="MobiDB-lite"/>
    </source>
</evidence>
<protein>
    <submittedName>
        <fullName evidence="2">Uncharacterized protein</fullName>
    </submittedName>
</protein>
<dbReference type="EMBL" id="GG663380">
    <property type="protein sequence ID" value="EEH02932.1"/>
    <property type="molecule type" value="Genomic_DNA"/>
</dbReference>
<feature type="compositionally biased region" description="Low complexity" evidence="1">
    <location>
        <begin position="27"/>
        <end position="36"/>
    </location>
</feature>
<accession>C0P0B6</accession>
<sequence length="215" mass="23418">MGTLYAPTRQRLRSTGLSPSVSHVPRIRPSIPSTPSKWGSRFPPRCLPHPPQPQPPPQPALTHTVAGGSRCPWSSGPPRRGFPAQDQTFDAGGTLRNPIPVPLPATAGQMAANSLVHCLAGVAEELLLLLLLSVTQPGSSTRFKYHSLSVLILEILDIRLINEVFRRSRRRAFVDEMGIGKDETQPTRARKGPDRPATNLPQARVDKQLFVPATA</sequence>
<feature type="compositionally biased region" description="Pro residues" evidence="1">
    <location>
        <begin position="45"/>
        <end position="59"/>
    </location>
</feature>